<proteinExistence type="predicted"/>
<dbReference type="EMBL" id="CAUJNA010002335">
    <property type="protein sequence ID" value="CAJ1392379.1"/>
    <property type="molecule type" value="Genomic_DNA"/>
</dbReference>
<dbReference type="GO" id="GO:0046872">
    <property type="term" value="F:metal ion binding"/>
    <property type="evidence" value="ECO:0007669"/>
    <property type="project" value="UniProtKB-KW"/>
</dbReference>
<dbReference type="SMART" id="SM00177">
    <property type="entry name" value="ARF"/>
    <property type="match status" value="1"/>
</dbReference>
<dbReference type="AlphaFoldDB" id="A0AA36MZE3"/>
<evidence type="ECO:0000256" key="3">
    <source>
        <dbReference type="PIRSR" id="PIRSR606689-1"/>
    </source>
</evidence>
<organism evidence="5 6">
    <name type="scientific">Effrenium voratum</name>
    <dbReference type="NCBI Taxonomy" id="2562239"/>
    <lineage>
        <taxon>Eukaryota</taxon>
        <taxon>Sar</taxon>
        <taxon>Alveolata</taxon>
        <taxon>Dinophyceae</taxon>
        <taxon>Suessiales</taxon>
        <taxon>Symbiodiniaceae</taxon>
        <taxon>Effrenium</taxon>
    </lineage>
</organism>
<keyword evidence="2 3" id="KW-0342">GTP-binding</keyword>
<comment type="caution">
    <text evidence="5">The sequence shown here is derived from an EMBL/GenBank/DDBJ whole genome shotgun (WGS) entry which is preliminary data.</text>
</comment>
<keyword evidence="1 3" id="KW-0547">Nucleotide-binding</keyword>
<dbReference type="GO" id="GO:0005525">
    <property type="term" value="F:GTP binding"/>
    <property type="evidence" value="ECO:0007669"/>
    <property type="project" value="UniProtKB-KW"/>
</dbReference>
<dbReference type="SUPFAM" id="SSF52540">
    <property type="entry name" value="P-loop containing nucleoside triphosphate hydrolases"/>
    <property type="match status" value="1"/>
</dbReference>
<keyword evidence="4" id="KW-0479">Metal-binding</keyword>
<dbReference type="InterPro" id="IPR024156">
    <property type="entry name" value="Small_GTPase_ARF"/>
</dbReference>
<keyword evidence="4" id="KW-0460">Magnesium</keyword>
<evidence type="ECO:0000256" key="1">
    <source>
        <dbReference type="ARBA" id="ARBA00022741"/>
    </source>
</evidence>
<evidence type="ECO:0000256" key="2">
    <source>
        <dbReference type="ARBA" id="ARBA00023134"/>
    </source>
</evidence>
<evidence type="ECO:0000256" key="4">
    <source>
        <dbReference type="PIRSR" id="PIRSR606689-2"/>
    </source>
</evidence>
<gene>
    <name evidence="5" type="ORF">EVOR1521_LOCUS17487</name>
</gene>
<dbReference type="PROSITE" id="PS51417">
    <property type="entry name" value="ARF"/>
    <property type="match status" value="1"/>
</dbReference>
<dbReference type="Pfam" id="PF00025">
    <property type="entry name" value="Arf"/>
    <property type="match status" value="1"/>
</dbReference>
<dbReference type="GO" id="GO:0003924">
    <property type="term" value="F:GTPase activity"/>
    <property type="evidence" value="ECO:0007669"/>
    <property type="project" value="InterPro"/>
</dbReference>
<name>A0AA36MZE3_9DINO</name>
<evidence type="ECO:0000313" key="5">
    <source>
        <dbReference type="EMBL" id="CAJ1392379.1"/>
    </source>
</evidence>
<keyword evidence="6" id="KW-1185">Reference proteome</keyword>
<dbReference type="Gene3D" id="3.40.50.300">
    <property type="entry name" value="P-loop containing nucleotide triphosphate hydrolases"/>
    <property type="match status" value="1"/>
</dbReference>
<accession>A0AA36MZE3</accession>
<feature type="binding site" evidence="3">
    <location>
        <position position="86"/>
    </location>
    <ligand>
        <name>GTP</name>
        <dbReference type="ChEBI" id="CHEBI:37565"/>
    </ligand>
</feature>
<evidence type="ECO:0000313" key="6">
    <source>
        <dbReference type="Proteomes" id="UP001178507"/>
    </source>
</evidence>
<reference evidence="5" key="1">
    <citation type="submission" date="2023-08" db="EMBL/GenBank/DDBJ databases">
        <authorList>
            <person name="Chen Y."/>
            <person name="Shah S."/>
            <person name="Dougan E. K."/>
            <person name="Thang M."/>
            <person name="Chan C."/>
        </authorList>
    </citation>
    <scope>NUCLEOTIDE SEQUENCE</scope>
</reference>
<protein>
    <submittedName>
        <fullName evidence="5">Uncharacterized protein</fullName>
    </submittedName>
</protein>
<dbReference type="InterPro" id="IPR006689">
    <property type="entry name" value="Small_GTPase_ARF/SAR"/>
</dbReference>
<dbReference type="Proteomes" id="UP001178507">
    <property type="component" value="Unassembled WGS sequence"/>
</dbReference>
<dbReference type="InterPro" id="IPR027417">
    <property type="entry name" value="P-loop_NTPase"/>
</dbReference>
<feature type="binding site" evidence="4">
    <location>
        <position position="34"/>
    </location>
    <ligand>
        <name>Mg(2+)</name>
        <dbReference type="ChEBI" id="CHEBI:18420"/>
    </ligand>
</feature>
<sequence length="228" mass="26749">MFQCVSAVSDRLNFLGGQQSYHFLMLGPESAGKTTFLYKLKINGYKKADVIQDMAYLKTAKQDPGYHFEEFSSPTIGQYTIWEVPGSDVMRPLWPMFYRYLHVHGVFFVVDAFSEKCFDLTQENFRRLSEAREALFHLLNEDELRVSVFFLVLNVKRSTEDAARKEEEEQEENALFEMLGVPEIEAMAHLKMRFRKVVLNCSNISRRDSNWENILKDFRKMQLQVNEV</sequence>
<dbReference type="PANTHER" id="PTHR11711">
    <property type="entry name" value="ADP RIBOSYLATION FACTOR-RELATED"/>
    <property type="match status" value="1"/>
</dbReference>
<feature type="binding site" evidence="3">
    <location>
        <begin position="27"/>
        <end position="34"/>
    </location>
    <ligand>
        <name>GTP</name>
        <dbReference type="ChEBI" id="CHEBI:37565"/>
    </ligand>
</feature>